<dbReference type="CDD" id="cd04729">
    <property type="entry name" value="NanE"/>
    <property type="match status" value="1"/>
</dbReference>
<evidence type="ECO:0000256" key="1">
    <source>
        <dbReference type="ARBA" id="ARBA00000056"/>
    </source>
</evidence>
<dbReference type="InterPro" id="IPR011060">
    <property type="entry name" value="RibuloseP-bd_barrel"/>
</dbReference>
<dbReference type="InterPro" id="IPR013785">
    <property type="entry name" value="Aldolase_TIM"/>
</dbReference>
<dbReference type="SUPFAM" id="SSF51366">
    <property type="entry name" value="Ribulose-phoshate binding barrel"/>
    <property type="match status" value="1"/>
</dbReference>
<comment type="pathway">
    <text evidence="3 7">Amino-sugar metabolism; N-acetylneuraminate degradation; D-fructose 6-phosphate from N-acetylneuraminate: step 3/5.</text>
</comment>
<dbReference type="EC" id="5.1.3.9" evidence="7"/>
<dbReference type="InterPro" id="IPR007260">
    <property type="entry name" value="NanE"/>
</dbReference>
<dbReference type="EMBL" id="JBHRZH010000006">
    <property type="protein sequence ID" value="MFC3761263.1"/>
    <property type="molecule type" value="Genomic_DNA"/>
</dbReference>
<comment type="caution">
    <text evidence="8">The sequence shown here is derived from an EMBL/GenBank/DDBJ whole genome shotgun (WGS) entry which is preliminary data.</text>
</comment>
<comment type="catalytic activity">
    <reaction evidence="1 7">
        <text>an N-acyl-D-glucosamine 6-phosphate = an N-acyl-D-mannosamine 6-phosphate</text>
        <dbReference type="Rhea" id="RHEA:23932"/>
        <dbReference type="ChEBI" id="CHEBI:57599"/>
        <dbReference type="ChEBI" id="CHEBI:57666"/>
        <dbReference type="EC" id="5.1.3.9"/>
    </reaction>
</comment>
<evidence type="ECO:0000313" key="9">
    <source>
        <dbReference type="Proteomes" id="UP001595699"/>
    </source>
</evidence>
<dbReference type="Gene3D" id="3.20.20.70">
    <property type="entry name" value="Aldolase class I"/>
    <property type="match status" value="1"/>
</dbReference>
<evidence type="ECO:0000256" key="2">
    <source>
        <dbReference type="ARBA" id="ARBA00002147"/>
    </source>
</evidence>
<evidence type="ECO:0000256" key="7">
    <source>
        <dbReference type="HAMAP-Rule" id="MF_01235"/>
    </source>
</evidence>
<evidence type="ECO:0000256" key="5">
    <source>
        <dbReference type="ARBA" id="ARBA00023235"/>
    </source>
</evidence>
<proteinExistence type="inferred from homology"/>
<sequence>MSRLPYAAGALIVSCQARPGNPLHGPEPMSLMAKAAVDGGASGIRANGPVDVAAIRAEVSVPIIGIYKVGDPSGVFITPTVESAADVVRAGADVVALDGTLRPRPNGHTLATQIEWIHAELGVPVLADVDSVESALVARDAGADAVATTLSGYTNGSVPTDPDIRLVADLAAKLDCEVVAEGRYRTAADVRAALDAGAHAVVVGTAITNPLAITRWMVEAMR</sequence>
<protein>
    <recommendedName>
        <fullName evidence="7">Putative N-acetylmannosamine-6-phosphate 2-epimerase</fullName>
        <ecNumber evidence="7">5.1.3.9</ecNumber>
    </recommendedName>
    <alternativeName>
        <fullName evidence="7">ManNAc-6-P epimerase</fullName>
    </alternativeName>
</protein>
<reference evidence="9" key="1">
    <citation type="journal article" date="2019" name="Int. J. Syst. Evol. Microbiol.">
        <title>The Global Catalogue of Microorganisms (GCM) 10K type strain sequencing project: providing services to taxonomists for standard genome sequencing and annotation.</title>
        <authorList>
            <consortium name="The Broad Institute Genomics Platform"/>
            <consortium name="The Broad Institute Genome Sequencing Center for Infectious Disease"/>
            <person name="Wu L."/>
            <person name="Ma J."/>
        </authorList>
    </citation>
    <scope>NUCLEOTIDE SEQUENCE [LARGE SCALE GENOMIC DNA]</scope>
    <source>
        <strain evidence="9">CGMCC 4.7241</strain>
    </source>
</reference>
<organism evidence="8 9">
    <name type="scientific">Tenggerimyces flavus</name>
    <dbReference type="NCBI Taxonomy" id="1708749"/>
    <lineage>
        <taxon>Bacteria</taxon>
        <taxon>Bacillati</taxon>
        <taxon>Actinomycetota</taxon>
        <taxon>Actinomycetes</taxon>
        <taxon>Propionibacteriales</taxon>
        <taxon>Nocardioidaceae</taxon>
        <taxon>Tenggerimyces</taxon>
    </lineage>
</organism>
<dbReference type="PROSITE" id="PS51257">
    <property type="entry name" value="PROKAR_LIPOPROTEIN"/>
    <property type="match status" value="1"/>
</dbReference>
<evidence type="ECO:0000313" key="8">
    <source>
        <dbReference type="EMBL" id="MFC3761263.1"/>
    </source>
</evidence>
<dbReference type="PANTHER" id="PTHR36204">
    <property type="entry name" value="N-ACETYLMANNOSAMINE-6-PHOSPHATE 2-EPIMERASE-RELATED"/>
    <property type="match status" value="1"/>
</dbReference>
<dbReference type="NCBIfam" id="NF002231">
    <property type="entry name" value="PRK01130.1"/>
    <property type="match status" value="1"/>
</dbReference>
<evidence type="ECO:0000256" key="3">
    <source>
        <dbReference type="ARBA" id="ARBA00005081"/>
    </source>
</evidence>
<dbReference type="GO" id="GO:0047465">
    <property type="term" value="F:N-acylglucosamine-6-phosphate 2-epimerase activity"/>
    <property type="evidence" value="ECO:0007669"/>
    <property type="project" value="UniProtKB-EC"/>
</dbReference>
<evidence type="ECO:0000256" key="6">
    <source>
        <dbReference type="ARBA" id="ARBA00023277"/>
    </source>
</evidence>
<dbReference type="Proteomes" id="UP001595699">
    <property type="component" value="Unassembled WGS sequence"/>
</dbReference>
<comment type="similarity">
    <text evidence="4 7">Belongs to the NanE family.</text>
</comment>
<comment type="function">
    <text evidence="2 7">Converts N-acetylmannosamine-6-phosphate (ManNAc-6-P) to N-acetylglucosamine-6-phosphate (GlcNAc-6-P).</text>
</comment>
<gene>
    <name evidence="7" type="primary">nanE</name>
    <name evidence="8" type="ORF">ACFOUW_10460</name>
</gene>
<accession>A0ABV7Y833</accession>
<name>A0ABV7Y833_9ACTN</name>
<keyword evidence="9" id="KW-1185">Reference proteome</keyword>
<evidence type="ECO:0000256" key="4">
    <source>
        <dbReference type="ARBA" id="ARBA00007439"/>
    </source>
</evidence>
<dbReference type="HAMAP" id="MF_01235">
    <property type="entry name" value="ManNAc6P_epimer"/>
    <property type="match status" value="1"/>
</dbReference>
<keyword evidence="5 7" id="KW-0413">Isomerase</keyword>
<dbReference type="RefSeq" id="WP_372442325.1">
    <property type="nucleotide sequence ID" value="NZ_JAFBCM010000001.1"/>
</dbReference>
<dbReference type="PANTHER" id="PTHR36204:SF1">
    <property type="entry name" value="N-ACETYLMANNOSAMINE-6-PHOSPHATE 2-EPIMERASE-RELATED"/>
    <property type="match status" value="1"/>
</dbReference>
<keyword evidence="6 7" id="KW-0119">Carbohydrate metabolism</keyword>
<dbReference type="Pfam" id="PF04131">
    <property type="entry name" value="NanE"/>
    <property type="match status" value="1"/>
</dbReference>